<dbReference type="AlphaFoldDB" id="A0A2T4U8F7"/>
<protein>
    <recommendedName>
        <fullName evidence="3">DUF3891 domain-containing protein</fullName>
    </recommendedName>
</protein>
<dbReference type="RefSeq" id="WP_107583937.1">
    <property type="nucleotide sequence ID" value="NZ_PZJJ01000005.1"/>
</dbReference>
<evidence type="ECO:0000313" key="2">
    <source>
        <dbReference type="Proteomes" id="UP000240509"/>
    </source>
</evidence>
<dbReference type="EMBL" id="PZJJ01000005">
    <property type="protein sequence ID" value="PTL39681.1"/>
    <property type="molecule type" value="Genomic_DNA"/>
</dbReference>
<dbReference type="Proteomes" id="UP000240509">
    <property type="component" value="Unassembled WGS sequence"/>
</dbReference>
<keyword evidence="2" id="KW-1185">Reference proteome</keyword>
<comment type="caution">
    <text evidence="1">The sequence shown here is derived from an EMBL/GenBank/DDBJ whole genome shotgun (WGS) entry which is preliminary data.</text>
</comment>
<proteinExistence type="predicted"/>
<name>A0A2T4U8F7_9BACI</name>
<organism evidence="1 2">
    <name type="scientific">Alkalicoccus saliphilus</name>
    <dbReference type="NCBI Taxonomy" id="200989"/>
    <lineage>
        <taxon>Bacteria</taxon>
        <taxon>Bacillati</taxon>
        <taxon>Bacillota</taxon>
        <taxon>Bacilli</taxon>
        <taxon>Bacillales</taxon>
        <taxon>Bacillaceae</taxon>
        <taxon>Alkalicoccus</taxon>
    </lineage>
</organism>
<reference evidence="1 2" key="1">
    <citation type="submission" date="2018-03" db="EMBL/GenBank/DDBJ databases">
        <title>Alkalicoccus saliphilus sp. nov., isolated from a mineral pool.</title>
        <authorList>
            <person name="Zhao B."/>
        </authorList>
    </citation>
    <scope>NUCLEOTIDE SEQUENCE [LARGE SCALE GENOMIC DNA]</scope>
    <source>
        <strain evidence="1 2">6AG</strain>
    </source>
</reference>
<evidence type="ECO:0000313" key="1">
    <source>
        <dbReference type="EMBL" id="PTL39681.1"/>
    </source>
</evidence>
<gene>
    <name evidence="1" type="ORF">C6Y45_05025</name>
</gene>
<dbReference type="InterPro" id="IPR024992">
    <property type="entry name" value="DUF3891"/>
</dbReference>
<sequence>MIIRDDSTHFIMITQEDHAVVSGDMAAAWNTQFLASLKRVEDMVISVYSHDKAWKEIDAAPFYNDTVKRPFSFIDYPVRPKLIHYKHGIDLVESTNLYAGLLNSLHYCSLVDAQDPSSKSFFENEKLRQKRIKDKLGITGIEHTADIEDHFQLLQLCDSLSLFICMNSPGTEKVYYNNRDGFKNSHKFPFTNGQDITAAWKTNKDLQINPFPFNQNFSTTLRFRSVDKKSVEGNGLMYAWQEAVPEDHVITIQC</sequence>
<evidence type="ECO:0008006" key="3">
    <source>
        <dbReference type="Google" id="ProtNLM"/>
    </source>
</evidence>
<dbReference type="OrthoDB" id="190426at2"/>
<accession>A0A2T4U8F7</accession>
<dbReference type="Pfam" id="PF13030">
    <property type="entry name" value="DUF3891"/>
    <property type="match status" value="1"/>
</dbReference>